<keyword evidence="4" id="KW-1185">Reference proteome</keyword>
<dbReference type="Proteomes" id="UP001596113">
    <property type="component" value="Unassembled WGS sequence"/>
</dbReference>
<organism evidence="3 4">
    <name type="scientific">Cohnella soli</name>
    <dbReference type="NCBI Taxonomy" id="425005"/>
    <lineage>
        <taxon>Bacteria</taxon>
        <taxon>Bacillati</taxon>
        <taxon>Bacillota</taxon>
        <taxon>Bacilli</taxon>
        <taxon>Bacillales</taxon>
        <taxon>Paenibacillaceae</taxon>
        <taxon>Cohnella</taxon>
    </lineage>
</organism>
<feature type="domain" description="Glycoside hydrolase 123 catalytic" evidence="1">
    <location>
        <begin position="127"/>
        <end position="466"/>
    </location>
</feature>
<dbReference type="InterPro" id="IPR053850">
    <property type="entry name" value="Glyco_hydro_123_N_2"/>
</dbReference>
<evidence type="ECO:0000313" key="3">
    <source>
        <dbReference type="EMBL" id="MFC5405833.1"/>
    </source>
</evidence>
<dbReference type="RefSeq" id="WP_378137480.1">
    <property type="nucleotide sequence ID" value="NZ_JBHSMI010000052.1"/>
</dbReference>
<name>A0ABW0HZ81_9BACL</name>
<evidence type="ECO:0000259" key="2">
    <source>
        <dbReference type="Pfam" id="PF22680"/>
    </source>
</evidence>
<dbReference type="Pfam" id="PF22680">
    <property type="entry name" value="Glyco_hydro_123_N_2"/>
    <property type="match status" value="1"/>
</dbReference>
<proteinExistence type="predicted"/>
<gene>
    <name evidence="3" type="ORF">ACFPOF_24085</name>
</gene>
<dbReference type="Pfam" id="PF13320">
    <property type="entry name" value="GH123_cat"/>
    <property type="match status" value="1"/>
</dbReference>
<evidence type="ECO:0000313" key="4">
    <source>
        <dbReference type="Proteomes" id="UP001596113"/>
    </source>
</evidence>
<sequence length="516" mass="59401">MLTVGNDSLFWKGGPLTIARIGVEMEGAIDVEVKIVGLVDDNNRTMKADTLLDQSHIFVKKRTVQPIWVECHASPDTPPGRYEGTVKMFARMLFEDEREVAKCSFSLVVKPYTLPEPKDYKFYLDLWQHHCNIARKYNMPLWSDGHFTVLNEYFQSMGQLGQKAVSCVVSDIPWIGQSSFMDPEPSDLFEYSIIGVERDIDGAFHYDYSSLDRLIELAESQGIDQEIEVFGLLNVWQDPAAGYGGVVEDYPDGMRVRYFDKRSQRYCFIRHFDHISHYVKSLEAHFIDKGWIDKVRVLADEPADMTEFLNRLNTLRSIAPSFKYKIAVNHAEFIRAGIEGICDFVPIIVCAANEYEKMQELRDRISGRLLYYVCCGPQRPNTFVSSPPLESRLIAWLTEKLQYDGFLRWSYTAWPDDPLRQISYRASLPTGDMHFVYPGASGKPMLSLRYKWLQRGIRDFEFMQLLKAEGRAEAVTQALNDVIRFTHPSELYAPGKEIGDLYSLNESDYDRLLHLS</sequence>
<dbReference type="EMBL" id="JBHSMI010000052">
    <property type="protein sequence ID" value="MFC5405833.1"/>
    <property type="molecule type" value="Genomic_DNA"/>
</dbReference>
<protein>
    <submittedName>
        <fullName evidence="3">DUF4091 domain-containing protein</fullName>
    </submittedName>
</protein>
<dbReference type="InterPro" id="IPR025150">
    <property type="entry name" value="GH123_cat"/>
</dbReference>
<reference evidence="4" key="1">
    <citation type="journal article" date="2019" name="Int. J. Syst. Evol. Microbiol.">
        <title>The Global Catalogue of Microorganisms (GCM) 10K type strain sequencing project: providing services to taxonomists for standard genome sequencing and annotation.</title>
        <authorList>
            <consortium name="The Broad Institute Genomics Platform"/>
            <consortium name="The Broad Institute Genome Sequencing Center for Infectious Disease"/>
            <person name="Wu L."/>
            <person name="Ma J."/>
        </authorList>
    </citation>
    <scope>NUCLEOTIDE SEQUENCE [LARGE SCALE GENOMIC DNA]</scope>
    <source>
        <strain evidence="4">CGMCC 1.18575</strain>
    </source>
</reference>
<accession>A0ABW0HZ81</accession>
<comment type="caution">
    <text evidence="3">The sequence shown here is derived from an EMBL/GenBank/DDBJ whole genome shotgun (WGS) entry which is preliminary data.</text>
</comment>
<feature type="domain" description="Glycoside hydrolase 123 N-terminal" evidence="2">
    <location>
        <begin position="43"/>
        <end position="87"/>
    </location>
</feature>
<evidence type="ECO:0000259" key="1">
    <source>
        <dbReference type="Pfam" id="PF13320"/>
    </source>
</evidence>